<name>A0A7J5LM62_BACSE</name>
<comment type="caution">
    <text evidence="1">The sequence shown here is derived from an EMBL/GenBank/DDBJ whole genome shotgun (WGS) entry which is preliminary data.</text>
</comment>
<reference evidence="1 2" key="1">
    <citation type="journal article" date="2019" name="Nat. Med.">
        <title>A library of human gut bacterial isolates paired with longitudinal multiomics data enables mechanistic microbiome research.</title>
        <authorList>
            <person name="Poyet M."/>
            <person name="Groussin M."/>
            <person name="Gibbons S.M."/>
            <person name="Avila-Pacheco J."/>
            <person name="Jiang X."/>
            <person name="Kearney S.M."/>
            <person name="Perrotta A.R."/>
            <person name="Berdy B."/>
            <person name="Zhao S."/>
            <person name="Lieberman T.D."/>
            <person name="Swanson P.K."/>
            <person name="Smith M."/>
            <person name="Roesemann S."/>
            <person name="Alexander J.E."/>
            <person name="Rich S.A."/>
            <person name="Livny J."/>
            <person name="Vlamakis H."/>
            <person name="Clish C."/>
            <person name="Bullock K."/>
            <person name="Deik A."/>
            <person name="Scott J."/>
            <person name="Pierce K.A."/>
            <person name="Xavier R.J."/>
            <person name="Alm E.J."/>
        </authorList>
    </citation>
    <scope>NUCLEOTIDE SEQUENCE [LARGE SCALE GENOMIC DNA]</scope>
    <source>
        <strain evidence="1 2">BIOML-A2</strain>
    </source>
</reference>
<evidence type="ECO:0008006" key="3">
    <source>
        <dbReference type="Google" id="ProtNLM"/>
    </source>
</evidence>
<sequence length="326" mass="38354">MYQLKITKNTERLALQHFNDVKERLLADIHHFLSGKHRIMRKVKIAIHGDKPCEDLLRHLSNEENLKELIVSHPDKLRDIISQLHPDAFNPEKKLNRILYHIFIIFGYEDDIFNKDGFYRQSQVGTCPYCNMADIHYTPATALSQTEKGVLDHFYPKEIYPMLGLSFYNLIPSCPSCNDVQHKSNKDVTSNKGDASLTSMRIINPYEYQDRNFFFDYNLKSHWENAGNSDVDILTAGDKEVGYNALLNLNGRYNTIQNRETVISIIRKLNRYPDTYFDYLNMLPIPDSLIKKEFDDWGFHLRRDEIYKYPFNKFKLDILEKARANM</sequence>
<proteinExistence type="predicted"/>
<gene>
    <name evidence="1" type="ORF">F9950_10055</name>
</gene>
<dbReference type="AlphaFoldDB" id="A0A7J5LM62"/>
<protein>
    <recommendedName>
        <fullName evidence="3">HNH endonuclease</fullName>
    </recommendedName>
</protein>
<accession>A0A7J5LM62</accession>
<dbReference type="RefSeq" id="WP_151878289.1">
    <property type="nucleotide sequence ID" value="NZ_WCKZ01000006.1"/>
</dbReference>
<dbReference type="EMBL" id="WCLA01000019">
    <property type="protein sequence ID" value="KAB5327223.1"/>
    <property type="molecule type" value="Genomic_DNA"/>
</dbReference>
<dbReference type="Proteomes" id="UP000431177">
    <property type="component" value="Unassembled WGS sequence"/>
</dbReference>
<evidence type="ECO:0000313" key="1">
    <source>
        <dbReference type="EMBL" id="KAB5327223.1"/>
    </source>
</evidence>
<evidence type="ECO:0000313" key="2">
    <source>
        <dbReference type="Proteomes" id="UP000431177"/>
    </source>
</evidence>
<organism evidence="1 2">
    <name type="scientific">Bacteroides stercoris</name>
    <dbReference type="NCBI Taxonomy" id="46506"/>
    <lineage>
        <taxon>Bacteria</taxon>
        <taxon>Pseudomonadati</taxon>
        <taxon>Bacteroidota</taxon>
        <taxon>Bacteroidia</taxon>
        <taxon>Bacteroidales</taxon>
        <taxon>Bacteroidaceae</taxon>
        <taxon>Bacteroides</taxon>
    </lineage>
</organism>
<dbReference type="Gene3D" id="1.10.30.50">
    <property type="match status" value="1"/>
</dbReference>